<gene>
    <name evidence="1" type="ordered locus">Desti_0019</name>
</gene>
<sequence>MLFLWSPYLTVLTGEVSDPQANDKRSLYEVLPEPLTVDLSPEFGRLANIQSLFVDGCHYSKEGHAFAATLLCKYILETQKKHNLITKPGRFDE</sequence>
<dbReference type="AlphaFoldDB" id="I4BZN0"/>
<dbReference type="EMBL" id="CP003360">
    <property type="protein sequence ID" value="AFM22771.1"/>
    <property type="molecule type" value="Genomic_DNA"/>
</dbReference>
<evidence type="ECO:0000313" key="1">
    <source>
        <dbReference type="EMBL" id="AFM22771.1"/>
    </source>
</evidence>
<dbReference type="STRING" id="706587.Desti_0019"/>
<dbReference type="KEGG" id="dti:Desti_0019"/>
<protein>
    <submittedName>
        <fullName evidence="1">Uncharacterized protein</fullName>
    </submittedName>
</protein>
<dbReference type="Proteomes" id="UP000006055">
    <property type="component" value="Chromosome"/>
</dbReference>
<accession>I4BZN0</accession>
<reference evidence="2" key="1">
    <citation type="submission" date="2012-06" db="EMBL/GenBank/DDBJ databases">
        <title>Complete sequence of chromosome of Desulfomonile tiedjei DSM 6799.</title>
        <authorList>
            <person name="Lucas S."/>
            <person name="Copeland A."/>
            <person name="Lapidus A."/>
            <person name="Glavina del Rio T."/>
            <person name="Dalin E."/>
            <person name="Tice H."/>
            <person name="Bruce D."/>
            <person name="Goodwin L."/>
            <person name="Pitluck S."/>
            <person name="Peters L."/>
            <person name="Ovchinnikova G."/>
            <person name="Zeytun A."/>
            <person name="Lu M."/>
            <person name="Kyrpides N."/>
            <person name="Mavromatis K."/>
            <person name="Ivanova N."/>
            <person name="Brettin T."/>
            <person name="Detter J.C."/>
            <person name="Han C."/>
            <person name="Larimer F."/>
            <person name="Land M."/>
            <person name="Hauser L."/>
            <person name="Markowitz V."/>
            <person name="Cheng J.-F."/>
            <person name="Hugenholtz P."/>
            <person name="Woyke T."/>
            <person name="Wu D."/>
            <person name="Spring S."/>
            <person name="Schroeder M."/>
            <person name="Brambilla E."/>
            <person name="Klenk H.-P."/>
            <person name="Eisen J.A."/>
        </authorList>
    </citation>
    <scope>NUCLEOTIDE SEQUENCE [LARGE SCALE GENOMIC DNA]</scope>
    <source>
        <strain evidence="2">ATCC 49306 / DSM 6799 / DCB-1</strain>
    </source>
</reference>
<organism evidence="1 2">
    <name type="scientific">Desulfomonile tiedjei (strain ATCC 49306 / DSM 6799 / DCB-1)</name>
    <dbReference type="NCBI Taxonomy" id="706587"/>
    <lineage>
        <taxon>Bacteria</taxon>
        <taxon>Pseudomonadati</taxon>
        <taxon>Thermodesulfobacteriota</taxon>
        <taxon>Desulfomonilia</taxon>
        <taxon>Desulfomonilales</taxon>
        <taxon>Desulfomonilaceae</taxon>
        <taxon>Desulfomonile</taxon>
    </lineage>
</organism>
<proteinExistence type="predicted"/>
<dbReference type="HOGENOM" id="CLU_2394965_0_0_7"/>
<keyword evidence="2" id="KW-1185">Reference proteome</keyword>
<name>I4BZN0_DESTA</name>
<evidence type="ECO:0000313" key="2">
    <source>
        <dbReference type="Proteomes" id="UP000006055"/>
    </source>
</evidence>